<organism evidence="12 13">
    <name type="scientific">candidate division TA06 bacterium 34_109</name>
    <dbReference type="NCBI Taxonomy" id="1635277"/>
    <lineage>
        <taxon>Bacteria</taxon>
        <taxon>Bacteria division TA06</taxon>
    </lineage>
</organism>
<evidence type="ECO:0000256" key="3">
    <source>
        <dbReference type="ARBA" id="ARBA00022553"/>
    </source>
</evidence>
<evidence type="ECO:0000313" key="13">
    <source>
        <dbReference type="Proteomes" id="UP000053467"/>
    </source>
</evidence>
<gene>
    <name evidence="12" type="ORF">XE03_0021</name>
</gene>
<dbReference type="PANTHER" id="PTHR43771">
    <property type="entry name" value="PHOSPHOMANNOMUTASE"/>
    <property type="match status" value="1"/>
</dbReference>
<keyword evidence="6" id="KW-0413">Isomerase</keyword>
<dbReference type="Pfam" id="PF02879">
    <property type="entry name" value="PGM_PMM_II"/>
    <property type="match status" value="1"/>
</dbReference>
<evidence type="ECO:0000259" key="11">
    <source>
        <dbReference type="Pfam" id="PF02880"/>
    </source>
</evidence>
<comment type="similarity">
    <text evidence="2 7">Belongs to the phosphohexose mutase family.</text>
</comment>
<sequence>MKKSIFRMYDVRGIAETDLNSGDVYKIGKAFATYIKRKGGKKVVAGMDVRLSSPRIKESFVNGVLDTGIDVIDVGVVTTPMLYFAQHHYKSDGGIMVTGSHNPIEYNGLKMVDPDVTIYGNVILSFYDMIMKGDLDKGEGKLTKESIDDAYINMCLEKIKIKKELRVLVDPGNGTAGPIAKKIFEKLNVKADFINFERDGNFPNHLPDPTVMEFIKELREKTVKGGYDVGIGYDGDCDRVGIIDENGEVVFGDQILGILSKDMLSRNRGEKVIFDVKCSQGLEELILKEGGVPIMHKTGHSLLKRKMKEEKALLAGEMSGHMFFSENYFGFDDGLYASLLILRIMSERDRKVSEFKKEMPYYISTPEIRVDTTDEDKFKIVDEIVKYYKEKNYRVIDIDGARVYFENGWALVRASNTQPILVVRFEAKDEESMEKIRKNIKETLSKYKSVDLKNV</sequence>
<dbReference type="InterPro" id="IPR005846">
    <property type="entry name" value="A-D-PHexomutase_a/b/a-III"/>
</dbReference>
<dbReference type="InterPro" id="IPR005844">
    <property type="entry name" value="A-D-PHexomutase_a/b/a-I"/>
</dbReference>
<comment type="cofactor">
    <cofactor evidence="1">
        <name>Mg(2+)</name>
        <dbReference type="ChEBI" id="CHEBI:18420"/>
    </cofactor>
</comment>
<evidence type="ECO:0000313" key="12">
    <source>
        <dbReference type="EMBL" id="KUK88015.1"/>
    </source>
</evidence>
<feature type="domain" description="Alpha-D-phosphohexomutase alpha/beta/alpha" evidence="9">
    <location>
        <begin position="4"/>
        <end position="115"/>
    </location>
</feature>
<feature type="domain" description="Alpha-D-phosphohexomutase C-terminal" evidence="8">
    <location>
        <begin position="367"/>
        <end position="441"/>
    </location>
</feature>
<dbReference type="SUPFAM" id="SSF53738">
    <property type="entry name" value="Phosphoglucomutase, first 3 domains"/>
    <property type="match status" value="3"/>
</dbReference>
<dbReference type="InterPro" id="IPR036900">
    <property type="entry name" value="A-D-PHexomutase_C_sf"/>
</dbReference>
<protein>
    <submittedName>
        <fullName evidence="12">Phosphoglucomutase/phosphomannomutase alpha/beta/alpha domain III</fullName>
    </submittedName>
</protein>
<dbReference type="PANTHER" id="PTHR43771:SF2">
    <property type="entry name" value="PHOSPHOMANNOMUTASE_PHOSPHOGLUCOMUTASE"/>
    <property type="match status" value="1"/>
</dbReference>
<reference evidence="13" key="1">
    <citation type="journal article" date="2015" name="MBio">
        <title>Genome-Resolved Metagenomic Analysis Reveals Roles for Candidate Phyla and Other Microbial Community Members in Biogeochemical Transformations in Oil Reservoirs.</title>
        <authorList>
            <person name="Hu P."/>
            <person name="Tom L."/>
            <person name="Singh A."/>
            <person name="Thomas B.C."/>
            <person name="Baker B.J."/>
            <person name="Piceno Y.M."/>
            <person name="Andersen G.L."/>
            <person name="Banfield J.F."/>
        </authorList>
    </citation>
    <scope>NUCLEOTIDE SEQUENCE [LARGE SCALE GENOMIC DNA]</scope>
</reference>
<evidence type="ECO:0000256" key="5">
    <source>
        <dbReference type="ARBA" id="ARBA00022842"/>
    </source>
</evidence>
<dbReference type="Gene3D" id="3.30.310.50">
    <property type="entry name" value="Alpha-D-phosphohexomutase, C-terminal domain"/>
    <property type="match status" value="1"/>
</dbReference>
<dbReference type="InterPro" id="IPR005841">
    <property type="entry name" value="Alpha-D-phosphohexomutase_SF"/>
</dbReference>
<dbReference type="GO" id="GO:0016868">
    <property type="term" value="F:intramolecular phosphotransferase activity"/>
    <property type="evidence" value="ECO:0007669"/>
    <property type="project" value="InterPro"/>
</dbReference>
<evidence type="ECO:0000256" key="4">
    <source>
        <dbReference type="ARBA" id="ARBA00022723"/>
    </source>
</evidence>
<evidence type="ECO:0000256" key="7">
    <source>
        <dbReference type="RuleBase" id="RU004326"/>
    </source>
</evidence>
<evidence type="ECO:0000259" key="8">
    <source>
        <dbReference type="Pfam" id="PF00408"/>
    </source>
</evidence>
<dbReference type="Pfam" id="PF00408">
    <property type="entry name" value="PGM_PMM_IV"/>
    <property type="match status" value="1"/>
</dbReference>
<dbReference type="Gene3D" id="3.40.120.10">
    <property type="entry name" value="Alpha-D-Glucose-1,6-Bisphosphate, subunit A, domain 3"/>
    <property type="match status" value="3"/>
</dbReference>
<dbReference type="InterPro" id="IPR016066">
    <property type="entry name" value="A-D-PHexomutase_CS"/>
</dbReference>
<evidence type="ECO:0000259" key="10">
    <source>
        <dbReference type="Pfam" id="PF02879"/>
    </source>
</evidence>
<keyword evidence="4 7" id="KW-0479">Metal-binding</keyword>
<dbReference type="InterPro" id="IPR005845">
    <property type="entry name" value="A-D-PHexomutase_a/b/a-II"/>
</dbReference>
<dbReference type="InterPro" id="IPR016055">
    <property type="entry name" value="A-D-PHexomutase_a/b/a-I/II/III"/>
</dbReference>
<dbReference type="PROSITE" id="PS00710">
    <property type="entry name" value="PGM_PMM"/>
    <property type="match status" value="1"/>
</dbReference>
<dbReference type="PRINTS" id="PR00509">
    <property type="entry name" value="PGMPMM"/>
</dbReference>
<dbReference type="Pfam" id="PF02880">
    <property type="entry name" value="PGM_PMM_III"/>
    <property type="match status" value="1"/>
</dbReference>
<feature type="domain" description="Alpha-D-phosphohexomutase alpha/beta/alpha" evidence="11">
    <location>
        <begin position="252"/>
        <end position="359"/>
    </location>
</feature>
<dbReference type="Proteomes" id="UP000053467">
    <property type="component" value="Unassembled WGS sequence"/>
</dbReference>
<feature type="domain" description="Alpha-D-phosphohexomutase alpha/beta/alpha" evidence="10">
    <location>
        <begin position="149"/>
        <end position="247"/>
    </location>
</feature>
<dbReference type="InterPro" id="IPR005843">
    <property type="entry name" value="A-D-PHexomutase_C"/>
</dbReference>
<dbReference type="Pfam" id="PF02878">
    <property type="entry name" value="PGM_PMM_I"/>
    <property type="match status" value="1"/>
</dbReference>
<dbReference type="GO" id="GO:0005975">
    <property type="term" value="P:carbohydrate metabolic process"/>
    <property type="evidence" value="ECO:0007669"/>
    <property type="project" value="InterPro"/>
</dbReference>
<dbReference type="GO" id="GO:0000287">
    <property type="term" value="F:magnesium ion binding"/>
    <property type="evidence" value="ECO:0007669"/>
    <property type="project" value="InterPro"/>
</dbReference>
<evidence type="ECO:0000259" key="9">
    <source>
        <dbReference type="Pfam" id="PF02878"/>
    </source>
</evidence>
<keyword evidence="5 7" id="KW-0460">Magnesium</keyword>
<dbReference type="CDD" id="cd03089">
    <property type="entry name" value="PMM_PGM"/>
    <property type="match status" value="1"/>
</dbReference>
<accession>A0A117M735</accession>
<dbReference type="EMBL" id="LGGX01000001">
    <property type="protein sequence ID" value="KUK88015.1"/>
    <property type="molecule type" value="Genomic_DNA"/>
</dbReference>
<evidence type="ECO:0000256" key="2">
    <source>
        <dbReference type="ARBA" id="ARBA00010231"/>
    </source>
</evidence>
<name>A0A117M735_UNCT6</name>
<keyword evidence="3" id="KW-0597">Phosphoprotein</keyword>
<evidence type="ECO:0000256" key="6">
    <source>
        <dbReference type="ARBA" id="ARBA00023235"/>
    </source>
</evidence>
<comment type="caution">
    <text evidence="12">The sequence shown here is derived from an EMBL/GenBank/DDBJ whole genome shotgun (WGS) entry which is preliminary data.</text>
</comment>
<dbReference type="SUPFAM" id="SSF55957">
    <property type="entry name" value="Phosphoglucomutase, C-terminal domain"/>
    <property type="match status" value="1"/>
</dbReference>
<dbReference type="AlphaFoldDB" id="A0A117M735"/>
<proteinExistence type="inferred from homology"/>
<evidence type="ECO:0000256" key="1">
    <source>
        <dbReference type="ARBA" id="ARBA00001946"/>
    </source>
</evidence>